<evidence type="ECO:0000313" key="7">
    <source>
        <dbReference type="Proteomes" id="UP000030125"/>
    </source>
</evidence>
<dbReference type="InterPro" id="IPR039565">
    <property type="entry name" value="BamD-like"/>
</dbReference>
<sequence length="271" mass="31881">MRQYLYIGLSLLMAILLGTGCTEFTRIQKSTDVMEKYSYAKKYYNTKKYSHAAQLLEEVVPYLNGTTEAEASLYLLGQSYFEMKDYYQANDKFVQYYSRYPSGEYAELARFYAGYGLSLDIPDVRLDQGPTYAAIKELQGFLDHYPQSEKAPQAKEALVMLQEQLALKVLLEARLYYNLGNYIFNNYESCIITARNAMKDFPFSKYKEEMHYLVVASLYEIAYNSVIEKQQARLRDLRDEYYNYLNEYPEGKYAKKLEKYFLYADKNIKDE</sequence>
<feature type="domain" description="Outer membrane lipoprotein BamD-like" evidence="4">
    <location>
        <begin position="32"/>
        <end position="183"/>
    </location>
</feature>
<dbReference type="NCBIfam" id="TIGR03302">
    <property type="entry name" value="OM_YfiO"/>
    <property type="match status" value="1"/>
</dbReference>
<protein>
    <submittedName>
        <fullName evidence="6">Beta-barrel assembly machine subunit BamD</fullName>
    </submittedName>
    <submittedName>
        <fullName evidence="5">Membrane protein</fullName>
    </submittedName>
</protein>
<keyword evidence="1" id="KW-0732">Signal</keyword>
<dbReference type="PROSITE" id="PS51257">
    <property type="entry name" value="PROKAR_LIPOPROTEIN"/>
    <property type="match status" value="1"/>
</dbReference>
<reference evidence="6 8" key="2">
    <citation type="submission" date="2017-02" db="EMBL/GenBank/DDBJ databases">
        <authorList>
            <person name="Peterson S.W."/>
        </authorList>
    </citation>
    <scope>NUCLEOTIDE SEQUENCE [LARGE SCALE GENOMIC DNA]</scope>
    <source>
        <strain evidence="6 8">ATCC 700135</strain>
    </source>
</reference>
<reference evidence="5 7" key="1">
    <citation type="submission" date="2014-08" db="EMBL/GenBank/DDBJ databases">
        <title>Porphyromonas cangingivalis strain:COT-109_OH1386 Genome sequencing.</title>
        <authorList>
            <person name="Wallis C."/>
            <person name="Deusch O."/>
            <person name="O'Flynn C."/>
            <person name="Davis I."/>
            <person name="Jospin G."/>
            <person name="Darling A.E."/>
            <person name="Coil D.A."/>
            <person name="Alexiev A."/>
            <person name="Horsfall A."/>
            <person name="Kirkwood N."/>
            <person name="Harris S."/>
            <person name="Eisen J.A."/>
        </authorList>
    </citation>
    <scope>NUCLEOTIDE SEQUENCE [LARGE SCALE GENOMIC DNA]</scope>
    <source>
        <strain evidence="7">COT-109 OH1386</strain>
        <strain evidence="5">COT-109_OH1386</strain>
    </source>
</reference>
<accession>A0A099X1A3</accession>
<keyword evidence="2" id="KW-0472">Membrane</keyword>
<dbReference type="OrthoDB" id="9770761at2"/>
<dbReference type="EMBL" id="FUWL01000003">
    <property type="protein sequence ID" value="SJZ32553.1"/>
    <property type="molecule type" value="Genomic_DNA"/>
</dbReference>
<evidence type="ECO:0000313" key="8">
    <source>
        <dbReference type="Proteomes" id="UP000189956"/>
    </source>
</evidence>
<evidence type="ECO:0000256" key="1">
    <source>
        <dbReference type="ARBA" id="ARBA00022729"/>
    </source>
</evidence>
<dbReference type="Gene3D" id="1.25.40.10">
    <property type="entry name" value="Tetratricopeptide repeat domain"/>
    <property type="match status" value="1"/>
</dbReference>
<dbReference type="STRING" id="36874.HQ34_00860"/>
<evidence type="ECO:0000256" key="2">
    <source>
        <dbReference type="ARBA" id="ARBA00023136"/>
    </source>
</evidence>
<dbReference type="InterPro" id="IPR017689">
    <property type="entry name" value="BamD"/>
</dbReference>
<evidence type="ECO:0000259" key="4">
    <source>
        <dbReference type="Pfam" id="PF13525"/>
    </source>
</evidence>
<keyword evidence="3" id="KW-0998">Cell outer membrane</keyword>
<dbReference type="Pfam" id="PF13525">
    <property type="entry name" value="YfiO"/>
    <property type="match status" value="1"/>
</dbReference>
<dbReference type="Proteomes" id="UP000189956">
    <property type="component" value="Unassembled WGS sequence"/>
</dbReference>
<evidence type="ECO:0000256" key="3">
    <source>
        <dbReference type="ARBA" id="ARBA00023237"/>
    </source>
</evidence>
<dbReference type="eggNOG" id="COG4105">
    <property type="taxonomic scope" value="Bacteria"/>
</dbReference>
<dbReference type="SUPFAM" id="SSF48452">
    <property type="entry name" value="TPR-like"/>
    <property type="match status" value="1"/>
</dbReference>
<name>A0A099X1A3_PORCN</name>
<organism evidence="5 7">
    <name type="scientific">Porphyromonas cangingivalis</name>
    <dbReference type="NCBI Taxonomy" id="36874"/>
    <lineage>
        <taxon>Bacteria</taxon>
        <taxon>Pseudomonadati</taxon>
        <taxon>Bacteroidota</taxon>
        <taxon>Bacteroidia</taxon>
        <taxon>Bacteroidales</taxon>
        <taxon>Porphyromonadaceae</taxon>
        <taxon>Porphyromonas</taxon>
    </lineage>
</organism>
<dbReference type="AlphaFoldDB" id="A0A099X1A3"/>
<proteinExistence type="predicted"/>
<gene>
    <name evidence="5" type="ORF">HQ35_06120</name>
    <name evidence="6" type="ORF">SAMN02745205_00296</name>
</gene>
<evidence type="ECO:0000313" key="6">
    <source>
        <dbReference type="EMBL" id="SJZ32553.1"/>
    </source>
</evidence>
<evidence type="ECO:0000313" key="5">
    <source>
        <dbReference type="EMBL" id="KGN80263.1"/>
    </source>
</evidence>
<dbReference type="InterPro" id="IPR011990">
    <property type="entry name" value="TPR-like_helical_dom_sf"/>
</dbReference>
<dbReference type="Proteomes" id="UP000030125">
    <property type="component" value="Unassembled WGS sequence"/>
</dbReference>
<keyword evidence="7" id="KW-1185">Reference proteome</keyword>
<dbReference type="EMBL" id="JQJD01000043">
    <property type="protein sequence ID" value="KGN80263.1"/>
    <property type="molecule type" value="Genomic_DNA"/>
</dbReference>
<dbReference type="RefSeq" id="WP_025836851.1">
    <property type="nucleotide sequence ID" value="NZ_CALTZT010000093.1"/>
</dbReference>